<protein>
    <recommendedName>
        <fullName evidence="2">HNH nuclease domain-containing protein</fullName>
    </recommendedName>
</protein>
<dbReference type="InterPro" id="IPR016177">
    <property type="entry name" value="DNA-bd_dom_sf"/>
</dbReference>
<dbReference type="EMBL" id="NPIM01000049">
    <property type="protein sequence ID" value="RVE16527.1"/>
    <property type="molecule type" value="Genomic_DNA"/>
</dbReference>
<evidence type="ECO:0000256" key="1">
    <source>
        <dbReference type="SAM" id="MobiDB-lite"/>
    </source>
</evidence>
<evidence type="ECO:0000313" key="4">
    <source>
        <dbReference type="Proteomes" id="UP000288459"/>
    </source>
</evidence>
<dbReference type="AlphaFoldDB" id="A0A8B3M6S6"/>
<dbReference type="SUPFAM" id="SSF54060">
    <property type="entry name" value="His-Me finger endonucleases"/>
    <property type="match status" value="1"/>
</dbReference>
<proteinExistence type="predicted"/>
<dbReference type="RefSeq" id="WP_001549459.1">
    <property type="nucleotide sequence ID" value="NZ_JANIMP010000045.1"/>
</dbReference>
<gene>
    <name evidence="3" type="ORF">CIG67_01655</name>
</gene>
<feature type="domain" description="HNH nuclease" evidence="2">
    <location>
        <begin position="59"/>
        <end position="100"/>
    </location>
</feature>
<dbReference type="Pfam" id="PF13392">
    <property type="entry name" value="HNH_3"/>
    <property type="match status" value="1"/>
</dbReference>
<dbReference type="InterPro" id="IPR003615">
    <property type="entry name" value="HNH_nuc"/>
</dbReference>
<dbReference type="InterPro" id="IPR044925">
    <property type="entry name" value="His-Me_finger_sf"/>
</dbReference>
<dbReference type="GO" id="GO:0003677">
    <property type="term" value="F:DNA binding"/>
    <property type="evidence" value="ECO:0007669"/>
    <property type="project" value="InterPro"/>
</dbReference>
<dbReference type="SUPFAM" id="SSF54171">
    <property type="entry name" value="DNA-binding domain"/>
    <property type="match status" value="1"/>
</dbReference>
<evidence type="ECO:0000313" key="3">
    <source>
        <dbReference type="EMBL" id="RVE16527.1"/>
    </source>
</evidence>
<reference evidence="3 4" key="1">
    <citation type="submission" date="2017-08" db="EMBL/GenBank/DDBJ databases">
        <title>Sequencing of Escherichia coli CCPM 6219.</title>
        <authorList>
            <person name="Liu S.-L."/>
            <person name="Zhou Y.-J."/>
            <person name="Zhao M.-F."/>
        </authorList>
    </citation>
    <scope>NUCLEOTIDE SEQUENCE [LARGE SCALE GENOMIC DNA]</scope>
    <source>
        <strain evidence="3 4">CCPM 6219</strain>
    </source>
</reference>
<dbReference type="Proteomes" id="UP000288459">
    <property type="component" value="Unassembled WGS sequence"/>
</dbReference>
<comment type="caution">
    <text evidence="3">The sequence shown here is derived from an EMBL/GenBank/DDBJ whole genome shotgun (WGS) entry which is preliminary data.</text>
</comment>
<dbReference type="Gene3D" id="3.90.75.20">
    <property type="match status" value="1"/>
</dbReference>
<feature type="region of interest" description="Disordered" evidence="1">
    <location>
        <begin position="95"/>
        <end position="116"/>
    </location>
</feature>
<organism evidence="3 4">
    <name type="scientific">Escherichia coli</name>
    <dbReference type="NCBI Taxonomy" id="562"/>
    <lineage>
        <taxon>Bacteria</taxon>
        <taxon>Pseudomonadati</taxon>
        <taxon>Pseudomonadota</taxon>
        <taxon>Gammaproteobacteria</taxon>
        <taxon>Enterobacterales</taxon>
        <taxon>Enterobacteriaceae</taxon>
        <taxon>Escherichia</taxon>
    </lineage>
</organism>
<accession>A0A8B3M6S6</accession>
<sequence>MKMVITQQVLKSLMHYDPVSGVFTWVKSSNRRIKVGSRAGTINGSGYRQIRIDGKIYKEHRLAWLYVYGCMPEMDVDHLDRNPLNNGIKNLRLSTKSENQYNRRKPSGGKNPIKGVRLDVKNGKWRVCGSRNKKQIWLGYFDDLELAELVISEFRGKYHGQFACQA</sequence>
<evidence type="ECO:0000259" key="2">
    <source>
        <dbReference type="Pfam" id="PF13392"/>
    </source>
</evidence>
<name>A0A8B3M6S6_ECOLX</name>